<name>A0A0E9U0V4_ANGAN</name>
<sequence>MYVQFSKAGESFPVSNRIGNNENKGADKACLGSPLHHTERPKLAR</sequence>
<feature type="compositionally biased region" description="Basic and acidic residues" evidence="1">
    <location>
        <begin position="36"/>
        <end position="45"/>
    </location>
</feature>
<protein>
    <submittedName>
        <fullName evidence="2">Uncharacterized protein</fullName>
    </submittedName>
</protein>
<accession>A0A0E9U0V4</accession>
<dbReference type="AlphaFoldDB" id="A0A0E9U0V4"/>
<evidence type="ECO:0000256" key="1">
    <source>
        <dbReference type="SAM" id="MobiDB-lite"/>
    </source>
</evidence>
<reference evidence="2" key="1">
    <citation type="submission" date="2014-11" db="EMBL/GenBank/DDBJ databases">
        <authorList>
            <person name="Amaro Gonzalez C."/>
        </authorList>
    </citation>
    <scope>NUCLEOTIDE SEQUENCE</scope>
</reference>
<feature type="compositionally biased region" description="Polar residues" evidence="1">
    <location>
        <begin position="13"/>
        <end position="23"/>
    </location>
</feature>
<feature type="region of interest" description="Disordered" evidence="1">
    <location>
        <begin position="1"/>
        <end position="45"/>
    </location>
</feature>
<reference evidence="2" key="2">
    <citation type="journal article" date="2015" name="Fish Shellfish Immunol.">
        <title>Early steps in the European eel (Anguilla anguilla)-Vibrio vulnificus interaction in the gills: Role of the RtxA13 toxin.</title>
        <authorList>
            <person name="Callol A."/>
            <person name="Pajuelo D."/>
            <person name="Ebbesson L."/>
            <person name="Teles M."/>
            <person name="MacKenzie S."/>
            <person name="Amaro C."/>
        </authorList>
    </citation>
    <scope>NUCLEOTIDE SEQUENCE</scope>
</reference>
<evidence type="ECO:0000313" key="2">
    <source>
        <dbReference type="EMBL" id="JAH59357.1"/>
    </source>
</evidence>
<proteinExistence type="predicted"/>
<dbReference type="EMBL" id="GBXM01049220">
    <property type="protein sequence ID" value="JAH59357.1"/>
    <property type="molecule type" value="Transcribed_RNA"/>
</dbReference>
<organism evidence="2">
    <name type="scientific">Anguilla anguilla</name>
    <name type="common">European freshwater eel</name>
    <name type="synonym">Muraena anguilla</name>
    <dbReference type="NCBI Taxonomy" id="7936"/>
    <lineage>
        <taxon>Eukaryota</taxon>
        <taxon>Metazoa</taxon>
        <taxon>Chordata</taxon>
        <taxon>Craniata</taxon>
        <taxon>Vertebrata</taxon>
        <taxon>Euteleostomi</taxon>
        <taxon>Actinopterygii</taxon>
        <taxon>Neopterygii</taxon>
        <taxon>Teleostei</taxon>
        <taxon>Anguilliformes</taxon>
        <taxon>Anguillidae</taxon>
        <taxon>Anguilla</taxon>
    </lineage>
</organism>